<dbReference type="GO" id="GO:0055091">
    <property type="term" value="P:phospholipid homeostasis"/>
    <property type="evidence" value="ECO:0007669"/>
    <property type="project" value="TreeGrafter"/>
</dbReference>
<dbReference type="InterPro" id="IPR051211">
    <property type="entry name" value="PG_lysyltransferase"/>
</dbReference>
<keyword evidence="4" id="KW-1133">Transmembrane helix</keyword>
<dbReference type="EMBL" id="CP017708">
    <property type="protein sequence ID" value="AOY82441.1"/>
    <property type="molecule type" value="Genomic_DNA"/>
</dbReference>
<evidence type="ECO:0000256" key="5">
    <source>
        <dbReference type="ARBA" id="ARBA00023136"/>
    </source>
</evidence>
<evidence type="ECO:0000256" key="3">
    <source>
        <dbReference type="ARBA" id="ARBA00022692"/>
    </source>
</evidence>
<proteinExistence type="predicted"/>
<protein>
    <submittedName>
        <fullName evidence="7">DUF2156 domain-containing protein</fullName>
    </submittedName>
</protein>
<keyword evidence="5" id="KW-0472">Membrane</keyword>
<dbReference type="Gene3D" id="3.40.630.30">
    <property type="match status" value="1"/>
</dbReference>
<keyword evidence="2" id="KW-1003">Cell membrane</keyword>
<dbReference type="InterPro" id="IPR016181">
    <property type="entry name" value="Acyl_CoA_acyltransferase"/>
</dbReference>
<dbReference type="PANTHER" id="PTHR34697">
    <property type="entry name" value="PHOSPHATIDYLGLYCEROL LYSYLTRANSFERASE"/>
    <property type="match status" value="1"/>
</dbReference>
<comment type="subcellular location">
    <subcellularLocation>
        <location evidence="1">Cell membrane</location>
        <topology evidence="1">Multi-pass membrane protein</topology>
    </subcellularLocation>
</comment>
<keyword evidence="3" id="KW-0812">Transmembrane</keyword>
<dbReference type="SUPFAM" id="SSF55729">
    <property type="entry name" value="Acyl-CoA N-acyltransferases (Nat)"/>
    <property type="match status" value="1"/>
</dbReference>
<dbReference type="AlphaFoldDB" id="A0A1D9G4F7"/>
<dbReference type="GO" id="GO:0005886">
    <property type="term" value="C:plasma membrane"/>
    <property type="evidence" value="ECO:0007669"/>
    <property type="project" value="UniProtKB-SubCell"/>
</dbReference>
<feature type="domain" description="Phosphatidylglycerol lysyltransferase C-terminal" evidence="6">
    <location>
        <begin position="13"/>
        <end position="313"/>
    </location>
</feature>
<evidence type="ECO:0000259" key="6">
    <source>
        <dbReference type="Pfam" id="PF09924"/>
    </source>
</evidence>
<gene>
    <name evidence="7" type="ORF">BJP36_23570</name>
</gene>
<evidence type="ECO:0000256" key="1">
    <source>
        <dbReference type="ARBA" id="ARBA00004651"/>
    </source>
</evidence>
<evidence type="ECO:0000256" key="2">
    <source>
        <dbReference type="ARBA" id="ARBA00022475"/>
    </source>
</evidence>
<dbReference type="InterPro" id="IPR024320">
    <property type="entry name" value="LPG_synthase_C"/>
</dbReference>
<accession>A0A1D9G4F7</accession>
<dbReference type="PANTHER" id="PTHR34697:SF2">
    <property type="entry name" value="PHOSPHATIDYLGLYCEROL LYSYLTRANSFERASE"/>
    <property type="match status" value="1"/>
</dbReference>
<reference evidence="8" key="1">
    <citation type="submission" date="2016-10" db="EMBL/GenBank/DDBJ databases">
        <title>Comparative genomics uncovers the prolific and rare metabolic potential of the cyanobacterial genus Moorea.</title>
        <authorList>
            <person name="Leao T."/>
            <person name="Castelao G."/>
            <person name="Korobeynikov A."/>
            <person name="Monroe E.A."/>
            <person name="Podell S."/>
            <person name="Glukhov E."/>
            <person name="Allen E."/>
            <person name="Gerwick W.H."/>
            <person name="Gerwick L."/>
        </authorList>
    </citation>
    <scope>NUCLEOTIDE SEQUENCE [LARGE SCALE GENOMIC DNA]</scope>
    <source>
        <strain evidence="8">JHB</strain>
    </source>
</reference>
<dbReference type="GO" id="GO:0016755">
    <property type="term" value="F:aminoacyltransferase activity"/>
    <property type="evidence" value="ECO:0007669"/>
    <property type="project" value="TreeGrafter"/>
</dbReference>
<dbReference type="Proteomes" id="UP000176944">
    <property type="component" value="Chromosome"/>
</dbReference>
<dbReference type="Pfam" id="PF09924">
    <property type="entry name" value="LPG_synthase_C"/>
    <property type="match status" value="1"/>
</dbReference>
<evidence type="ECO:0000313" key="7">
    <source>
        <dbReference type="EMBL" id="AOY82441.1"/>
    </source>
</evidence>
<sequence length="332" mass="37889">MINTESSITNTLKNSDCHHLSILAANPDNEIFTATNERGKVAYKIQGDYIFIIGGILTKKANKIEVYREFNSFAQAKNKRIVAIYLTLDELEIFKQHDYSINQIGSSYSIDIKQFSFTGKKYAAMRNKINKARRKGLIVKEVTNQNEFLSIRDRLDEIDAEWLSAKGGKALAFMVTDRSIVHFPSESYRLFVASSQDKVIAYVLYTRSYGEYKGWIHDLSRQTKDAPMGTLPLINIEAIEKFTQAEEEHLNFGFTPLADLSEEFAIEGKKSRLFSSISRFLQKHGDAIYPSKGQRQYKMSWRPNIIKPEYIAFQGGFQIGALLAFLKITNSL</sequence>
<organism evidence="7 8">
    <name type="scientific">Moorena producens (strain JHB)</name>
    <dbReference type="NCBI Taxonomy" id="1454205"/>
    <lineage>
        <taxon>Bacteria</taxon>
        <taxon>Bacillati</taxon>
        <taxon>Cyanobacteriota</taxon>
        <taxon>Cyanophyceae</taxon>
        <taxon>Coleofasciculales</taxon>
        <taxon>Coleofasciculaceae</taxon>
        <taxon>Moorena</taxon>
    </lineage>
</organism>
<evidence type="ECO:0000256" key="4">
    <source>
        <dbReference type="ARBA" id="ARBA00022989"/>
    </source>
</evidence>
<evidence type="ECO:0000313" key="8">
    <source>
        <dbReference type="Proteomes" id="UP000176944"/>
    </source>
</evidence>
<name>A0A1D9G4F7_MOOP1</name>